<name>A0A655RRM6_VIBCL</name>
<evidence type="ECO:0000313" key="1">
    <source>
        <dbReference type="EMBL" id="CSB09236.1"/>
    </source>
</evidence>
<reference evidence="1 2" key="1">
    <citation type="submission" date="2015-07" db="EMBL/GenBank/DDBJ databases">
        <authorList>
            <consortium name="Pathogen Informatics"/>
        </authorList>
    </citation>
    <scope>NUCLEOTIDE SEQUENCE [LARGE SCALE GENOMIC DNA]</scope>
    <source>
        <strain evidence="1 2">A51</strain>
    </source>
</reference>
<dbReference type="EMBL" id="CWOW01000023">
    <property type="protein sequence ID" value="CSB09236.1"/>
    <property type="molecule type" value="Genomic_DNA"/>
</dbReference>
<protein>
    <submittedName>
        <fullName evidence="1">Uncharacterized protein</fullName>
    </submittedName>
</protein>
<proteinExistence type="predicted"/>
<dbReference type="Proteomes" id="UP000044806">
    <property type="component" value="Unassembled WGS sequence"/>
</dbReference>
<sequence>MILVITFSQCGFLTFDRWPIVRPNLSKRFNGNKGCEGEKKLRSTRHKPGC</sequence>
<accession>A0A655RRM6</accession>
<dbReference type="AlphaFoldDB" id="A0A655RRM6"/>
<evidence type="ECO:0000313" key="2">
    <source>
        <dbReference type="Proteomes" id="UP000044806"/>
    </source>
</evidence>
<gene>
    <name evidence="1" type="ORF">ERS013165_03352</name>
</gene>
<organism evidence="1 2">
    <name type="scientific">Vibrio cholerae</name>
    <dbReference type="NCBI Taxonomy" id="666"/>
    <lineage>
        <taxon>Bacteria</taxon>
        <taxon>Pseudomonadati</taxon>
        <taxon>Pseudomonadota</taxon>
        <taxon>Gammaproteobacteria</taxon>
        <taxon>Vibrionales</taxon>
        <taxon>Vibrionaceae</taxon>
        <taxon>Vibrio</taxon>
    </lineage>
</organism>